<feature type="region of interest" description="Disordered" evidence="1">
    <location>
        <begin position="312"/>
        <end position="427"/>
    </location>
</feature>
<organism evidence="2 3">
    <name type="scientific">Rhizoctonia solani</name>
    <dbReference type="NCBI Taxonomy" id="456999"/>
    <lineage>
        <taxon>Eukaryota</taxon>
        <taxon>Fungi</taxon>
        <taxon>Dikarya</taxon>
        <taxon>Basidiomycota</taxon>
        <taxon>Agaricomycotina</taxon>
        <taxon>Agaricomycetes</taxon>
        <taxon>Cantharellales</taxon>
        <taxon>Ceratobasidiaceae</taxon>
        <taxon>Rhizoctonia</taxon>
    </lineage>
</organism>
<gene>
    <name evidence="2" type="ORF">RDB_LOCUS21805</name>
</gene>
<proteinExistence type="predicted"/>
<evidence type="ECO:0000256" key="1">
    <source>
        <dbReference type="SAM" id="MobiDB-lite"/>
    </source>
</evidence>
<feature type="compositionally biased region" description="Basic residues" evidence="1">
    <location>
        <begin position="357"/>
        <end position="373"/>
    </location>
</feature>
<protein>
    <submittedName>
        <fullName evidence="2">Uncharacterized protein</fullName>
    </submittedName>
</protein>
<dbReference type="AlphaFoldDB" id="A0A8H2XRU5"/>
<feature type="compositionally biased region" description="Acidic residues" evidence="1">
    <location>
        <begin position="378"/>
        <end position="394"/>
    </location>
</feature>
<evidence type="ECO:0000313" key="3">
    <source>
        <dbReference type="Proteomes" id="UP000663850"/>
    </source>
</evidence>
<reference evidence="2" key="1">
    <citation type="submission" date="2021-01" db="EMBL/GenBank/DDBJ databases">
        <authorList>
            <person name="Kaushik A."/>
        </authorList>
    </citation>
    <scope>NUCLEOTIDE SEQUENCE</scope>
    <source>
        <strain evidence="2">Type strain: AG8-Rh-89/</strain>
    </source>
</reference>
<feature type="compositionally biased region" description="Polar residues" evidence="1">
    <location>
        <begin position="334"/>
        <end position="343"/>
    </location>
</feature>
<comment type="caution">
    <text evidence="2">The sequence shown here is derived from an EMBL/GenBank/DDBJ whole genome shotgun (WGS) entry which is preliminary data.</text>
</comment>
<name>A0A8H2XRU5_9AGAM</name>
<evidence type="ECO:0000313" key="2">
    <source>
        <dbReference type="EMBL" id="CAE6433740.1"/>
    </source>
</evidence>
<accession>A0A8H2XRU5</accession>
<dbReference type="EMBL" id="CAJMWZ010001253">
    <property type="protein sequence ID" value="CAE6433740.1"/>
    <property type="molecule type" value="Genomic_DNA"/>
</dbReference>
<dbReference type="Proteomes" id="UP000663850">
    <property type="component" value="Unassembled WGS sequence"/>
</dbReference>
<sequence>MWTDFLLACFKKQIPDDRIFQFALIPGGTKPIHPNDSQEDSREQVERDSKLVWMLSFTKTVDYCHQPKGPTAMLDIYPKGAIAYADWMAAGKVHADVICAPPESWLSLPGANSSISDVAICPAEMEYWLDLSKFLSDSSKGRPTLLLDRTNAHQFHLPAIDLKGIYKLKKPLPILIPLSPQPSAVPSTMHLPLPMCQRNPPPNATIGCYEEFFEDTLDKQLLVHEPSGTLFGGDTGVVGLSRSLLHLYFSFCVARREFSPPESLPAGYDTSRLPLQEHDRLCGWIDRLCDELDKSTKILAQTSAERRGALEQLLPIPRDNDTPTAGDPLPVSDNGPQTNSDPVSGSLHALGPPSSKPKSRKRRTKSNKGKQRAKPASEDEASPESEGGGGEDYEVLDKTAQDDDDSWLNGEDSFSTMPQGNEPPEPVRVMEEDLDLDRLELGRRYGFTGVDSTQESLSYDANTSNIWVQIGTVFGKFGELPPYDALHFHTPNALILHIDNITRSCRDAMEELGQYLNANPRAPHHVHQAALAQAQDYPKHQALYEYIYLCRGIWHDSARVAVNGIFSHGKRLALILRESAQAQLMAHNTVQHGVFPDPNVGPVELAQAVRRLNKAAAEIRWTIKELAMFQTHATKWYNDLQGNWLYGDVPSDVPTLIQVVKGLTNWSDETMATIATLRSKRKVFWEKHVNLPFEPRHMVSGMRFRFGSPCTKEEPDGLRGAFNHAQVLLANSTPTPSIGGSEAQVENQCKHPLDINTPNTS</sequence>